<dbReference type="Gene3D" id="2.30.110.10">
    <property type="entry name" value="Electron Transport, Fmn-binding Protein, Chain A"/>
    <property type="match status" value="1"/>
</dbReference>
<evidence type="ECO:0000313" key="1">
    <source>
        <dbReference type="EMBL" id="RRB10561.1"/>
    </source>
</evidence>
<keyword evidence="2" id="KW-1185">Reference proteome</keyword>
<dbReference type="Proteomes" id="UP000274271">
    <property type="component" value="Unassembled WGS sequence"/>
</dbReference>
<dbReference type="InterPro" id="IPR012349">
    <property type="entry name" value="Split_barrel_FMN-bd"/>
</dbReference>
<sequence length="61" mass="7263">MYFLGLTREGTKTQLRRKNSHVVFEIDQMLSPQVWRSVLFEGTFQELQGEEREHAMYLIST</sequence>
<accession>A0A3P1CB58</accession>
<proteinExistence type="predicted"/>
<dbReference type="RefSeq" id="WP_124910571.1">
    <property type="nucleotide sequence ID" value="NZ_RQJP01000007.1"/>
</dbReference>
<dbReference type="EMBL" id="RQJP01000007">
    <property type="protein sequence ID" value="RRB10561.1"/>
    <property type="molecule type" value="Genomic_DNA"/>
</dbReference>
<dbReference type="Pfam" id="PF12900">
    <property type="entry name" value="Pyridox_ox_2"/>
    <property type="match status" value="1"/>
</dbReference>
<name>A0A3P1CB58_9BACT</name>
<organism evidence="1 2">
    <name type="scientific">Larkinella knui</name>
    <dbReference type="NCBI Taxonomy" id="2025310"/>
    <lineage>
        <taxon>Bacteria</taxon>
        <taxon>Pseudomonadati</taxon>
        <taxon>Bacteroidota</taxon>
        <taxon>Cytophagia</taxon>
        <taxon>Cytophagales</taxon>
        <taxon>Spirosomataceae</taxon>
        <taxon>Larkinella</taxon>
    </lineage>
</organism>
<dbReference type="InterPro" id="IPR024747">
    <property type="entry name" value="Pyridox_Oxase-rel"/>
</dbReference>
<comment type="caution">
    <text evidence="1">The sequence shown here is derived from an EMBL/GenBank/DDBJ whole genome shotgun (WGS) entry which is preliminary data.</text>
</comment>
<dbReference type="AlphaFoldDB" id="A0A3P1CB58"/>
<evidence type="ECO:0000313" key="2">
    <source>
        <dbReference type="Proteomes" id="UP000274271"/>
    </source>
</evidence>
<dbReference type="SUPFAM" id="SSF50475">
    <property type="entry name" value="FMN-binding split barrel"/>
    <property type="match status" value="1"/>
</dbReference>
<reference evidence="1 2" key="1">
    <citation type="submission" date="2018-11" db="EMBL/GenBank/DDBJ databases">
        <authorList>
            <person name="Zhou Z."/>
            <person name="Wang G."/>
        </authorList>
    </citation>
    <scope>NUCLEOTIDE SEQUENCE [LARGE SCALE GENOMIC DNA]</scope>
    <source>
        <strain evidence="1 2">KCTC42998</strain>
    </source>
</reference>
<protein>
    <submittedName>
        <fullName evidence="1">Uncharacterized protein</fullName>
    </submittedName>
</protein>
<gene>
    <name evidence="1" type="ORF">EHT87_30160</name>
</gene>
<dbReference type="OrthoDB" id="9794935at2"/>